<feature type="compositionally biased region" description="Acidic residues" evidence="1">
    <location>
        <begin position="423"/>
        <end position="434"/>
    </location>
</feature>
<dbReference type="PANTHER" id="PTHR13384">
    <property type="entry name" value="G PATCH DOMAIN-CONTAINING PROTEIN 1"/>
    <property type="match status" value="1"/>
</dbReference>
<proteinExistence type="predicted"/>
<dbReference type="AlphaFoldDB" id="A0A8R1I0T7"/>
<dbReference type="GO" id="GO:0003723">
    <property type="term" value="F:RNA binding"/>
    <property type="evidence" value="ECO:0007669"/>
    <property type="project" value="TreeGrafter"/>
</dbReference>
<feature type="compositionally biased region" description="Basic residues" evidence="1">
    <location>
        <begin position="386"/>
        <end position="417"/>
    </location>
</feature>
<evidence type="ECO:0000313" key="3">
    <source>
        <dbReference type="Proteomes" id="UP000005237"/>
    </source>
</evidence>
<reference evidence="2" key="2">
    <citation type="submission" date="2022-06" db="UniProtKB">
        <authorList>
            <consortium name="EnsemblMetazoa"/>
        </authorList>
    </citation>
    <scope>IDENTIFICATION</scope>
    <source>
        <strain evidence="2">DF5081</strain>
    </source>
</reference>
<protein>
    <submittedName>
        <fullName evidence="2">Uncharacterized protein</fullName>
    </submittedName>
</protein>
<feature type="compositionally biased region" description="Basic and acidic residues" evidence="1">
    <location>
        <begin position="286"/>
        <end position="341"/>
    </location>
</feature>
<keyword evidence="3" id="KW-1185">Reference proteome</keyword>
<accession>A0A8R1I0T7</accession>
<feature type="compositionally biased region" description="Acidic residues" evidence="1">
    <location>
        <begin position="275"/>
        <end position="285"/>
    </location>
</feature>
<feature type="compositionally biased region" description="Basic and acidic residues" evidence="1">
    <location>
        <begin position="211"/>
        <end position="238"/>
    </location>
</feature>
<dbReference type="OMA" id="CENQIER"/>
<organism evidence="2 3">
    <name type="scientific">Caenorhabditis japonica</name>
    <dbReference type="NCBI Taxonomy" id="281687"/>
    <lineage>
        <taxon>Eukaryota</taxon>
        <taxon>Metazoa</taxon>
        <taxon>Ecdysozoa</taxon>
        <taxon>Nematoda</taxon>
        <taxon>Chromadorea</taxon>
        <taxon>Rhabditida</taxon>
        <taxon>Rhabditina</taxon>
        <taxon>Rhabditomorpha</taxon>
        <taxon>Rhabditoidea</taxon>
        <taxon>Rhabditidae</taxon>
        <taxon>Peloderinae</taxon>
        <taxon>Caenorhabditis</taxon>
    </lineage>
</organism>
<dbReference type="Proteomes" id="UP000005237">
    <property type="component" value="Unassembled WGS sequence"/>
</dbReference>
<dbReference type="EnsemblMetazoa" id="CJA13872.1">
    <property type="protein sequence ID" value="CJA13872.1"/>
    <property type="gene ID" value="WBGene00133076"/>
</dbReference>
<sequence length="434" mass="50708">MIITLFLPERGGATDEEQDRRLRNRVEFPDEPMRQARFKEFLHYLRRGLPYPQPTDLTVWEWEWEKKEFESKLTSEERGMLPEVQSRSQPLAKTAIAAPIFEAMASKFVKEAAGDLKVGTKDEDKLAAIKMEMFGEKTRMSFEWYPDSLLCKRFNVPHPYPGAEMIGVPALQKNNFRKKDTLAEIGGVAAGIGLPNTANEIQMRERLLKSRAQREANDKKSNDSDEEKQYPDAEKENESDSDSDTENEAQKEEKAPKSFFDFIFGGDPGTSSSSENEEEDSEDEENERKQVLKRNEERLRKKKEDDEKKEEEERSRNAKEMKELKRKEEKRKKEENVKKQEDEDDDIQVIEETKKTPSSYGPSLPPVKTFTSESVLKFLQEDLKKKKDKKKEKKEKKKSKKTHKKSSKKSKKEKRRRSSSDESSTDEEWEEKRK</sequence>
<evidence type="ECO:0000313" key="2">
    <source>
        <dbReference type="EnsemblMetazoa" id="CJA13872.1"/>
    </source>
</evidence>
<feature type="region of interest" description="Disordered" evidence="1">
    <location>
        <begin position="211"/>
        <end position="434"/>
    </location>
</feature>
<evidence type="ECO:0000256" key="1">
    <source>
        <dbReference type="SAM" id="MobiDB-lite"/>
    </source>
</evidence>
<reference evidence="3" key="1">
    <citation type="submission" date="2010-08" db="EMBL/GenBank/DDBJ databases">
        <authorList>
            <consortium name="Caenorhabditis japonica Sequencing Consortium"/>
            <person name="Wilson R.K."/>
        </authorList>
    </citation>
    <scope>NUCLEOTIDE SEQUENCE [LARGE SCALE GENOMIC DNA]</scope>
    <source>
        <strain evidence="3">DF5081</strain>
    </source>
</reference>
<dbReference type="PANTHER" id="PTHR13384:SF19">
    <property type="entry name" value="G PATCH DOMAIN-CONTAINING PROTEIN 1"/>
    <property type="match status" value="1"/>
</dbReference>
<dbReference type="GO" id="GO:0005634">
    <property type="term" value="C:nucleus"/>
    <property type="evidence" value="ECO:0007669"/>
    <property type="project" value="TreeGrafter"/>
</dbReference>
<name>A0A8R1I0T7_CAEJA</name>